<name>A0ABY9WL37_9BACI</name>
<dbReference type="Gene3D" id="1.10.1790.10">
    <property type="entry name" value="PRD domain"/>
    <property type="match status" value="2"/>
</dbReference>
<evidence type="ECO:0000256" key="2">
    <source>
        <dbReference type="ARBA" id="ARBA00022737"/>
    </source>
</evidence>
<dbReference type="PROSITE" id="PS51094">
    <property type="entry name" value="PTS_EIIA_TYPE_2"/>
    <property type="match status" value="1"/>
</dbReference>
<dbReference type="Pfam" id="PF05043">
    <property type="entry name" value="Mga"/>
    <property type="match status" value="1"/>
</dbReference>
<keyword evidence="4" id="KW-0010">Activator</keyword>
<dbReference type="Gene3D" id="1.10.10.10">
    <property type="entry name" value="Winged helix-like DNA-binding domain superfamily/Winged helix DNA-binding domain"/>
    <property type="match status" value="2"/>
</dbReference>
<keyword evidence="2" id="KW-0677">Repeat</keyword>
<proteinExistence type="predicted"/>
<dbReference type="SUPFAM" id="SSF55804">
    <property type="entry name" value="Phoshotransferase/anion transport protein"/>
    <property type="match status" value="1"/>
</dbReference>
<keyword evidence="5" id="KW-0804">Transcription</keyword>
<sequence>MKTLTERERSILFLLRRGKTYQTGKSIAILMGVSPRTIRNDVKALNRVLRNYGAEIVSKRGMGYKLEIRNNTKFSEIDNHIIDNNHCFTFPAEKSELLLLIIKKILINMLVNKKLYLQELADELFISLTTLKNNLPAVNNELKKFDLKVKIDRFNGIRIEGDEDKFRYCVSEYIFRGDNYASHQLFSIDEMMQIKDIITKILLNHNFILTDMAINNLIIHIQISIQRSLANMHLSYSNQAKKELKNTPEFTIAAEIINEIKNRLGKNIDSEIYYLTQHLVSSGKLIYHQMNSFELNKIHNIIMKVMEQIKIETSIDFTKDLELRNHLTVHLSAALNRLKYKMNIRNDLLNQIKYNYPLAFEIAVIASKKIKEITNFSINEDEIGYIAIHFGAALERKGINEKNNIKKILIVCGSGLATASLLREKLKGFFGNQINIIETTSLLKLNVEMINQADLILTTVPINNLKSKKIMLINPILNHKDLVEIKNILNGDKLNIYFDLKKIFIKELFIKGVEFKTKYEVLDYITNLMEKHGYIDYQTKQSIFEREKMASTELGDLVAIPHALENNMNKVAIAVCILKSSIIWDKEKVQVVFVLSIPKNQAESYEYVFRLLYKFLIDEFGASKLIYEFTYEDMIHNLENMSSR</sequence>
<evidence type="ECO:0000256" key="1">
    <source>
        <dbReference type="ARBA" id="ARBA00022679"/>
    </source>
</evidence>
<dbReference type="RefSeq" id="WP_311067303.1">
    <property type="nucleotide sequence ID" value="NZ_CP134501.1"/>
</dbReference>
<dbReference type="Gene3D" id="3.40.50.2300">
    <property type="match status" value="1"/>
</dbReference>
<dbReference type="SUPFAM" id="SSF46785">
    <property type="entry name" value="Winged helix' DNA-binding domain"/>
    <property type="match status" value="1"/>
</dbReference>
<protein>
    <submittedName>
        <fullName evidence="9">BglG family transcription antiterminator</fullName>
    </submittedName>
</protein>
<dbReference type="InterPro" id="IPR036390">
    <property type="entry name" value="WH_DNA-bd_sf"/>
</dbReference>
<evidence type="ECO:0000313" key="10">
    <source>
        <dbReference type="Proteomes" id="UP001303701"/>
    </source>
</evidence>
<dbReference type="InterPro" id="IPR016152">
    <property type="entry name" value="PTrfase/Anion_transptr"/>
</dbReference>
<dbReference type="CDD" id="cd05568">
    <property type="entry name" value="PTS_IIB_bgl_like"/>
    <property type="match status" value="1"/>
</dbReference>
<evidence type="ECO:0000259" key="6">
    <source>
        <dbReference type="PROSITE" id="PS51094"/>
    </source>
</evidence>
<organism evidence="9 10">
    <name type="scientific">Aeribacillus composti</name>
    <dbReference type="NCBI Taxonomy" id="1868734"/>
    <lineage>
        <taxon>Bacteria</taxon>
        <taxon>Bacillati</taxon>
        <taxon>Bacillota</taxon>
        <taxon>Bacilli</taxon>
        <taxon>Bacillales</taxon>
        <taxon>Bacillaceae</taxon>
        <taxon>Aeribacillus</taxon>
    </lineage>
</organism>
<dbReference type="Pfam" id="PF00874">
    <property type="entry name" value="PRD"/>
    <property type="match status" value="2"/>
</dbReference>
<dbReference type="PROSITE" id="PS00372">
    <property type="entry name" value="PTS_EIIA_TYPE_2_HIS"/>
    <property type="match status" value="1"/>
</dbReference>
<dbReference type="InterPro" id="IPR007737">
    <property type="entry name" value="Mga_HTH"/>
</dbReference>
<evidence type="ECO:0000259" key="7">
    <source>
        <dbReference type="PROSITE" id="PS51099"/>
    </source>
</evidence>
<dbReference type="InterPro" id="IPR013011">
    <property type="entry name" value="PTS_EIIB_2"/>
</dbReference>
<reference evidence="9 10" key="1">
    <citation type="submission" date="2023-09" db="EMBL/GenBank/DDBJ databases">
        <title>Different Types of Thermotolerant Ring-Cleaving Dioxygenases derived from Aeribacillus composti HB-1 applied for multiple aromatic hydrocarbons removal.</title>
        <authorList>
            <person name="Cao L."/>
            <person name="Li M."/>
            <person name="Ma T."/>
        </authorList>
    </citation>
    <scope>NUCLEOTIDE SEQUENCE [LARGE SCALE GENOMIC DNA]</scope>
    <source>
        <strain evidence="9 10">HB-1</strain>
    </source>
</reference>
<dbReference type="GeneID" id="301126144"/>
<dbReference type="SUPFAM" id="SSF63520">
    <property type="entry name" value="PTS-regulatory domain, PRD"/>
    <property type="match status" value="2"/>
</dbReference>
<dbReference type="Pfam" id="PF08279">
    <property type="entry name" value="HTH_11"/>
    <property type="match status" value="1"/>
</dbReference>
<dbReference type="Pfam" id="PF00359">
    <property type="entry name" value="PTS_EIIA_2"/>
    <property type="match status" value="1"/>
</dbReference>
<dbReference type="InterPro" id="IPR036095">
    <property type="entry name" value="PTS_EIIB-like_sf"/>
</dbReference>
<evidence type="ECO:0000313" key="9">
    <source>
        <dbReference type="EMBL" id="WNF34802.1"/>
    </source>
</evidence>
<gene>
    <name evidence="9" type="ORF">RI196_09190</name>
</gene>
<dbReference type="InterPro" id="IPR002178">
    <property type="entry name" value="PTS_EIIA_type-2_dom"/>
</dbReference>
<feature type="domain" description="PRD" evidence="8">
    <location>
        <begin position="293"/>
        <end position="400"/>
    </location>
</feature>
<keyword evidence="1" id="KW-0808">Transferase</keyword>
<dbReference type="PANTHER" id="PTHR30185:SF13">
    <property type="entry name" value="LICABCH OPERON REGULATOR-RELATED"/>
    <property type="match status" value="1"/>
</dbReference>
<evidence type="ECO:0000256" key="4">
    <source>
        <dbReference type="ARBA" id="ARBA00023159"/>
    </source>
</evidence>
<dbReference type="Gene3D" id="3.40.930.10">
    <property type="entry name" value="Mannitol-specific EII, Chain A"/>
    <property type="match status" value="1"/>
</dbReference>
<dbReference type="SUPFAM" id="SSF52794">
    <property type="entry name" value="PTS system IIB component-like"/>
    <property type="match status" value="1"/>
</dbReference>
<evidence type="ECO:0000256" key="5">
    <source>
        <dbReference type="ARBA" id="ARBA00023163"/>
    </source>
</evidence>
<dbReference type="PANTHER" id="PTHR30185">
    <property type="entry name" value="CRYPTIC BETA-GLUCOSIDE BGL OPERON ANTITERMINATOR"/>
    <property type="match status" value="1"/>
</dbReference>
<dbReference type="InterPro" id="IPR011608">
    <property type="entry name" value="PRD"/>
</dbReference>
<keyword evidence="10" id="KW-1185">Reference proteome</keyword>
<dbReference type="InterPro" id="IPR003501">
    <property type="entry name" value="PTS_EIIB_2/3"/>
</dbReference>
<keyword evidence="3" id="KW-0805">Transcription regulation</keyword>
<dbReference type="InterPro" id="IPR036388">
    <property type="entry name" value="WH-like_DNA-bd_sf"/>
</dbReference>
<dbReference type="EMBL" id="CP134501">
    <property type="protein sequence ID" value="WNF34802.1"/>
    <property type="molecule type" value="Genomic_DNA"/>
</dbReference>
<accession>A0ABY9WL37</accession>
<dbReference type="InterPro" id="IPR013196">
    <property type="entry name" value="HTH_11"/>
</dbReference>
<feature type="domain" description="PTS EIIB type-2" evidence="7">
    <location>
        <begin position="406"/>
        <end position="497"/>
    </location>
</feature>
<feature type="domain" description="PRD" evidence="8">
    <location>
        <begin position="185"/>
        <end position="289"/>
    </location>
</feature>
<dbReference type="PROSITE" id="PS51372">
    <property type="entry name" value="PRD_2"/>
    <property type="match status" value="2"/>
</dbReference>
<feature type="domain" description="PTS EIIA type-2" evidence="6">
    <location>
        <begin position="502"/>
        <end position="641"/>
    </location>
</feature>
<evidence type="ECO:0000256" key="3">
    <source>
        <dbReference type="ARBA" id="ARBA00023015"/>
    </source>
</evidence>
<dbReference type="Proteomes" id="UP001303701">
    <property type="component" value="Chromosome"/>
</dbReference>
<dbReference type="InterPro" id="IPR036634">
    <property type="entry name" value="PRD_sf"/>
</dbReference>
<dbReference type="PROSITE" id="PS51099">
    <property type="entry name" value="PTS_EIIB_TYPE_2"/>
    <property type="match status" value="1"/>
</dbReference>
<dbReference type="Pfam" id="PF02302">
    <property type="entry name" value="PTS_IIB"/>
    <property type="match status" value="1"/>
</dbReference>
<evidence type="ECO:0000259" key="8">
    <source>
        <dbReference type="PROSITE" id="PS51372"/>
    </source>
</evidence>
<dbReference type="InterPro" id="IPR050661">
    <property type="entry name" value="BglG_antiterminators"/>
</dbReference>